<organism evidence="1 2">
    <name type="scientific">Linnemannia elongata AG-77</name>
    <dbReference type="NCBI Taxonomy" id="1314771"/>
    <lineage>
        <taxon>Eukaryota</taxon>
        <taxon>Fungi</taxon>
        <taxon>Fungi incertae sedis</taxon>
        <taxon>Mucoromycota</taxon>
        <taxon>Mortierellomycotina</taxon>
        <taxon>Mortierellomycetes</taxon>
        <taxon>Mortierellales</taxon>
        <taxon>Mortierellaceae</taxon>
        <taxon>Linnemannia</taxon>
    </lineage>
</organism>
<dbReference type="EMBL" id="KV442090">
    <property type="protein sequence ID" value="OAQ24669.1"/>
    <property type="molecule type" value="Genomic_DNA"/>
</dbReference>
<name>A0A197JJY4_9FUNG</name>
<dbReference type="PROSITE" id="PS51257">
    <property type="entry name" value="PROKAR_LIPOPROTEIN"/>
    <property type="match status" value="1"/>
</dbReference>
<evidence type="ECO:0000313" key="2">
    <source>
        <dbReference type="Proteomes" id="UP000078512"/>
    </source>
</evidence>
<sequence length="93" mass="10071">MQRGDAAAEASVAPFSLLSCFGCCSGGGRGKGGEDVAKEEKKRLKLKELQQKWRERVGMPGKGSVFCHGCGQLEVMHVHGVRASMQMWSGWSD</sequence>
<gene>
    <name evidence="1" type="ORF">K457DRAFT_141775</name>
</gene>
<evidence type="ECO:0000313" key="1">
    <source>
        <dbReference type="EMBL" id="OAQ24669.1"/>
    </source>
</evidence>
<keyword evidence="2" id="KW-1185">Reference proteome</keyword>
<reference evidence="1 2" key="1">
    <citation type="submission" date="2016-05" db="EMBL/GenBank/DDBJ databases">
        <title>Genome sequencing reveals origins of a unique bacterial endosymbiosis in the earliest lineages of terrestrial Fungi.</title>
        <authorList>
            <consortium name="DOE Joint Genome Institute"/>
            <person name="Uehling J."/>
            <person name="Gryganskyi A."/>
            <person name="Hameed K."/>
            <person name="Tschaplinski T."/>
            <person name="Misztal P."/>
            <person name="Wu S."/>
            <person name="Desiro A."/>
            <person name="Vande Pol N."/>
            <person name="Du Z.-Y."/>
            <person name="Zienkiewicz A."/>
            <person name="Zienkiewicz K."/>
            <person name="Morin E."/>
            <person name="Tisserant E."/>
            <person name="Splivallo R."/>
            <person name="Hainaut M."/>
            <person name="Henrissat B."/>
            <person name="Ohm R."/>
            <person name="Kuo A."/>
            <person name="Yan J."/>
            <person name="Lipzen A."/>
            <person name="Nolan M."/>
            <person name="Labutti K."/>
            <person name="Barry K."/>
            <person name="Goldstein A."/>
            <person name="Labbe J."/>
            <person name="Schadt C."/>
            <person name="Tuskan G."/>
            <person name="Grigoriev I."/>
            <person name="Martin F."/>
            <person name="Vilgalys R."/>
            <person name="Bonito G."/>
        </authorList>
    </citation>
    <scope>NUCLEOTIDE SEQUENCE [LARGE SCALE GENOMIC DNA]</scope>
    <source>
        <strain evidence="1 2">AG-77</strain>
    </source>
</reference>
<proteinExistence type="predicted"/>
<protein>
    <submittedName>
        <fullName evidence="1">Uncharacterized protein</fullName>
    </submittedName>
</protein>
<accession>A0A197JJY4</accession>
<dbReference type="Proteomes" id="UP000078512">
    <property type="component" value="Unassembled WGS sequence"/>
</dbReference>
<dbReference type="AlphaFoldDB" id="A0A197JJY4"/>